<dbReference type="Proteomes" id="UP000288716">
    <property type="component" value="Unassembled WGS sequence"/>
</dbReference>
<evidence type="ECO:0000256" key="1">
    <source>
        <dbReference type="ARBA" id="ARBA00007191"/>
    </source>
</evidence>
<name>A0A443QBC5_9ACAR</name>
<dbReference type="FunFam" id="3.30.450.30:FF:000004">
    <property type="entry name" value="ragulator complex protein LAMTOR2"/>
    <property type="match status" value="1"/>
</dbReference>
<feature type="domain" description="Roadblock/LAMTOR2" evidence="3">
    <location>
        <begin position="7"/>
        <end position="95"/>
    </location>
</feature>
<dbReference type="GO" id="GO:0005085">
    <property type="term" value="F:guanyl-nucleotide exchange factor activity"/>
    <property type="evidence" value="ECO:0007669"/>
    <property type="project" value="InterPro"/>
</dbReference>
<evidence type="ECO:0000259" key="3">
    <source>
        <dbReference type="SMART" id="SM00960"/>
    </source>
</evidence>
<dbReference type="InterPro" id="IPR004942">
    <property type="entry name" value="Roadblock/LAMTOR2_dom"/>
</dbReference>
<comment type="similarity">
    <text evidence="1">Belongs to the GAMAD family.</text>
</comment>
<dbReference type="AlphaFoldDB" id="A0A443QBC5"/>
<accession>A0A443QBC5</accession>
<dbReference type="VEuPathDB" id="VectorBase:LDEU014486"/>
<organism evidence="4 5">
    <name type="scientific">Leptotrombidium deliense</name>
    <dbReference type="NCBI Taxonomy" id="299467"/>
    <lineage>
        <taxon>Eukaryota</taxon>
        <taxon>Metazoa</taxon>
        <taxon>Ecdysozoa</taxon>
        <taxon>Arthropoda</taxon>
        <taxon>Chelicerata</taxon>
        <taxon>Arachnida</taxon>
        <taxon>Acari</taxon>
        <taxon>Acariformes</taxon>
        <taxon>Trombidiformes</taxon>
        <taxon>Prostigmata</taxon>
        <taxon>Anystina</taxon>
        <taxon>Parasitengona</taxon>
        <taxon>Trombiculoidea</taxon>
        <taxon>Trombiculidae</taxon>
        <taxon>Leptotrombidium</taxon>
    </lineage>
</organism>
<dbReference type="GO" id="GO:0005737">
    <property type="term" value="C:cytoplasm"/>
    <property type="evidence" value="ECO:0007669"/>
    <property type="project" value="UniProtKB-ARBA"/>
</dbReference>
<dbReference type="OrthoDB" id="271745at2759"/>
<dbReference type="SUPFAM" id="SSF103196">
    <property type="entry name" value="Roadblock/LC7 domain"/>
    <property type="match status" value="1"/>
</dbReference>
<dbReference type="PANTHER" id="PTHR13323">
    <property type="entry name" value="LATE ENDOSOMAL/LYSOSOMAL MP1 INTERACTING PROTEIN"/>
    <property type="match status" value="1"/>
</dbReference>
<dbReference type="GO" id="GO:0032008">
    <property type="term" value="P:positive regulation of TOR signaling"/>
    <property type="evidence" value="ECO:0007669"/>
    <property type="project" value="InterPro"/>
</dbReference>
<evidence type="ECO:0000256" key="2">
    <source>
        <dbReference type="ARBA" id="ARBA00072715"/>
    </source>
</evidence>
<reference evidence="4 5" key="1">
    <citation type="journal article" date="2018" name="Gigascience">
        <title>Genomes of trombidid mites reveal novel predicted allergens and laterally-transferred genes associated with secondary metabolism.</title>
        <authorList>
            <person name="Dong X."/>
            <person name="Chaisiri K."/>
            <person name="Xia D."/>
            <person name="Armstrong S.D."/>
            <person name="Fang Y."/>
            <person name="Donnelly M.J."/>
            <person name="Kadowaki T."/>
            <person name="McGarry J.W."/>
            <person name="Darby A.C."/>
            <person name="Makepeace B.L."/>
        </authorList>
    </citation>
    <scope>NUCLEOTIDE SEQUENCE [LARGE SCALE GENOMIC DNA]</scope>
    <source>
        <strain evidence="4">UoL-UT</strain>
    </source>
</reference>
<keyword evidence="5" id="KW-1185">Reference proteome</keyword>
<dbReference type="SMART" id="SM00960">
    <property type="entry name" value="Robl_LC7"/>
    <property type="match status" value="1"/>
</dbReference>
<dbReference type="STRING" id="299467.A0A443QBC5"/>
<evidence type="ECO:0000313" key="5">
    <source>
        <dbReference type="Proteomes" id="UP000288716"/>
    </source>
</evidence>
<dbReference type="Pfam" id="PF03259">
    <property type="entry name" value="Robl_LC7"/>
    <property type="match status" value="1"/>
</dbReference>
<proteinExistence type="inferred from homology"/>
<comment type="caution">
    <text evidence="4">The sequence shown here is derived from an EMBL/GenBank/DDBJ whole genome shotgun (WGS) entry which is preliminary data.</text>
</comment>
<dbReference type="EMBL" id="NCKV01060338">
    <property type="protein sequence ID" value="RWS00309.1"/>
    <property type="molecule type" value="Genomic_DNA"/>
</dbReference>
<dbReference type="Gene3D" id="3.30.450.30">
    <property type="entry name" value="Dynein light chain 2a, cytoplasmic"/>
    <property type="match status" value="1"/>
</dbReference>
<sequence length="125" mass="13388">MLKPKTLANVLSQANTGGVQCTLLLNREGTLLAYSGYGDKDARMTAAIASSIWLSYEKYGSVAFNDDALRSFIVECEDGNVIVSKVANVLLCMQAKKDVPLGNLRAKISTLTSFLEGPLTQVSAI</sequence>
<dbReference type="InterPro" id="IPR037587">
    <property type="entry name" value="LAMTOR2-like"/>
</dbReference>
<protein>
    <recommendedName>
        <fullName evidence="2">Ragulator complex protein LAMTOR2 homolog</fullName>
    </recommendedName>
</protein>
<gene>
    <name evidence="4" type="ORF">B4U80_07201</name>
</gene>
<dbReference type="GO" id="GO:0060090">
    <property type="term" value="F:molecular adaptor activity"/>
    <property type="evidence" value="ECO:0007669"/>
    <property type="project" value="InterPro"/>
</dbReference>
<evidence type="ECO:0000313" key="4">
    <source>
        <dbReference type="EMBL" id="RWS00309.1"/>
    </source>
</evidence>